<protein>
    <submittedName>
        <fullName evidence="2">Uncharacterized protein</fullName>
    </submittedName>
</protein>
<feature type="region of interest" description="Disordered" evidence="1">
    <location>
        <begin position="32"/>
        <end position="66"/>
    </location>
</feature>
<organism evidence="2 3">
    <name type="scientific">Phocaeicola dorei</name>
    <dbReference type="NCBI Taxonomy" id="357276"/>
    <lineage>
        <taxon>Bacteria</taxon>
        <taxon>Pseudomonadati</taxon>
        <taxon>Bacteroidota</taxon>
        <taxon>Bacteroidia</taxon>
        <taxon>Bacteroidales</taxon>
        <taxon>Bacteroidaceae</taxon>
        <taxon>Phocaeicola</taxon>
    </lineage>
</organism>
<dbReference type="EMBL" id="VVZV01000045">
    <property type="protein sequence ID" value="KAA5314059.1"/>
    <property type="molecule type" value="Genomic_DNA"/>
</dbReference>
<feature type="compositionally biased region" description="Basic and acidic residues" evidence="1">
    <location>
        <begin position="43"/>
        <end position="56"/>
    </location>
</feature>
<dbReference type="RefSeq" id="WP_149917557.1">
    <property type="nucleotide sequence ID" value="NZ_VVZD01000054.1"/>
</dbReference>
<dbReference type="Proteomes" id="UP000481700">
    <property type="component" value="Unassembled WGS sequence"/>
</dbReference>
<reference evidence="2 3" key="1">
    <citation type="journal article" date="2019" name="Nat. Med.">
        <title>A library of human gut bacterial isolates paired with longitudinal multiomics data enables mechanistic microbiome research.</title>
        <authorList>
            <person name="Poyet M."/>
            <person name="Groussin M."/>
            <person name="Gibbons S.M."/>
            <person name="Avila-Pacheco J."/>
            <person name="Jiang X."/>
            <person name="Kearney S.M."/>
            <person name="Perrotta A.R."/>
            <person name="Berdy B."/>
            <person name="Zhao S."/>
            <person name="Lieberman T.D."/>
            <person name="Swanson P.K."/>
            <person name="Smith M."/>
            <person name="Roesemann S."/>
            <person name="Alexander J.E."/>
            <person name="Rich S.A."/>
            <person name="Livny J."/>
            <person name="Vlamakis H."/>
            <person name="Clish C."/>
            <person name="Bullock K."/>
            <person name="Deik A."/>
            <person name="Scott J."/>
            <person name="Pierce K.A."/>
            <person name="Xavier R.J."/>
            <person name="Alm E.J."/>
        </authorList>
    </citation>
    <scope>NUCLEOTIDE SEQUENCE [LARGE SCALE GENOMIC DNA]</scope>
    <source>
        <strain evidence="2 3">BIOML-A25</strain>
    </source>
</reference>
<evidence type="ECO:0000313" key="3">
    <source>
        <dbReference type="Proteomes" id="UP000481700"/>
    </source>
</evidence>
<dbReference type="AlphaFoldDB" id="A0A6L3IZ86"/>
<gene>
    <name evidence="2" type="ORF">F2Z07_21725</name>
</gene>
<evidence type="ECO:0000256" key="1">
    <source>
        <dbReference type="SAM" id="MobiDB-lite"/>
    </source>
</evidence>
<name>A0A6L3IZ86_9BACT</name>
<evidence type="ECO:0000313" key="2">
    <source>
        <dbReference type="EMBL" id="KAA5314059.1"/>
    </source>
</evidence>
<accession>A0A6L3IZ86</accession>
<sequence>MTAWVGKKRSAEQTKWGLFLLVTCRRHDGQHKQNVSPFAHDAVGPERKAADKRRNVPEQQPGRMPI</sequence>
<proteinExistence type="predicted"/>
<comment type="caution">
    <text evidence="2">The sequence shown here is derived from an EMBL/GenBank/DDBJ whole genome shotgun (WGS) entry which is preliminary data.</text>
</comment>